<gene>
    <name evidence="12" type="primary">MTX1</name>
    <name evidence="12" type="ORF">BLAG_LOCUS12956</name>
</gene>
<dbReference type="InterPro" id="IPR050931">
    <property type="entry name" value="Mito_Protein_Transport_Metaxin"/>
</dbReference>
<dbReference type="InterPro" id="IPR040079">
    <property type="entry name" value="Glutathione_S-Trfase"/>
</dbReference>
<dbReference type="InterPro" id="IPR036282">
    <property type="entry name" value="Glutathione-S-Trfase_C_sf"/>
</dbReference>
<comment type="subcellular location">
    <subcellularLocation>
        <location evidence="1 8">Mitochondrion outer membrane</location>
    </subcellularLocation>
</comment>
<dbReference type="CDD" id="cd03078">
    <property type="entry name" value="GST_N_Metaxin1_like"/>
    <property type="match status" value="1"/>
</dbReference>
<feature type="domain" description="Mitochondrial outer membrane transport complex Sam37/metaxin N-terminal" evidence="10">
    <location>
        <begin position="23"/>
        <end position="144"/>
    </location>
</feature>
<evidence type="ECO:0000256" key="5">
    <source>
        <dbReference type="ARBA" id="ARBA00022927"/>
    </source>
</evidence>
<evidence type="ECO:0000259" key="11">
    <source>
        <dbReference type="Pfam" id="PF17171"/>
    </source>
</evidence>
<dbReference type="Pfam" id="PF10568">
    <property type="entry name" value="Tom37"/>
    <property type="match status" value="1"/>
</dbReference>
<dbReference type="OrthoDB" id="5835136at2759"/>
<keyword evidence="9" id="KW-0812">Transmembrane</keyword>
<dbReference type="SFLD" id="SFLDS00019">
    <property type="entry name" value="Glutathione_Transferase_(cytos"/>
    <property type="match status" value="1"/>
</dbReference>
<organism evidence="12 13">
    <name type="scientific">Branchiostoma lanceolatum</name>
    <name type="common">Common lancelet</name>
    <name type="synonym">Amphioxus lanceolatum</name>
    <dbReference type="NCBI Taxonomy" id="7740"/>
    <lineage>
        <taxon>Eukaryota</taxon>
        <taxon>Metazoa</taxon>
        <taxon>Chordata</taxon>
        <taxon>Cephalochordata</taxon>
        <taxon>Leptocardii</taxon>
        <taxon>Amphioxiformes</taxon>
        <taxon>Branchiostomatidae</taxon>
        <taxon>Branchiostoma</taxon>
    </lineage>
</organism>
<dbReference type="GO" id="GO:0007005">
    <property type="term" value="P:mitochondrion organization"/>
    <property type="evidence" value="ECO:0007669"/>
    <property type="project" value="InterPro"/>
</dbReference>
<keyword evidence="6" id="KW-0496">Mitochondrion</keyword>
<name>A0A8K0ELG1_BRALA</name>
<evidence type="ECO:0000256" key="4">
    <source>
        <dbReference type="ARBA" id="ARBA00022787"/>
    </source>
</evidence>
<dbReference type="AlphaFoldDB" id="A0A8K0ELG1"/>
<evidence type="ECO:0000259" key="10">
    <source>
        <dbReference type="Pfam" id="PF10568"/>
    </source>
</evidence>
<evidence type="ECO:0000256" key="9">
    <source>
        <dbReference type="SAM" id="Phobius"/>
    </source>
</evidence>
<feature type="transmembrane region" description="Helical" evidence="9">
    <location>
        <begin position="268"/>
        <end position="285"/>
    </location>
</feature>
<dbReference type="Proteomes" id="UP000838412">
    <property type="component" value="Chromosome 2"/>
</dbReference>
<feature type="domain" description="Metaxin glutathione S-transferase" evidence="11">
    <location>
        <begin position="173"/>
        <end position="236"/>
    </location>
</feature>
<evidence type="ECO:0000256" key="3">
    <source>
        <dbReference type="ARBA" id="ARBA00022448"/>
    </source>
</evidence>
<dbReference type="PIRSF" id="PIRSF038150">
    <property type="entry name" value="Metaxin"/>
    <property type="match status" value="1"/>
</dbReference>
<evidence type="ECO:0000256" key="1">
    <source>
        <dbReference type="ARBA" id="ARBA00004294"/>
    </source>
</evidence>
<dbReference type="InterPro" id="IPR017410">
    <property type="entry name" value="Metaxin1/3"/>
</dbReference>
<evidence type="ECO:0000256" key="6">
    <source>
        <dbReference type="ARBA" id="ARBA00023128"/>
    </source>
</evidence>
<evidence type="ECO:0000313" key="12">
    <source>
        <dbReference type="EMBL" id="CAH1253056.1"/>
    </source>
</evidence>
<dbReference type="CDD" id="cd03212">
    <property type="entry name" value="GST_C_Metaxin1_3"/>
    <property type="match status" value="1"/>
</dbReference>
<dbReference type="PANTHER" id="PTHR12289:SF41">
    <property type="entry name" value="FAILED AXON CONNECTIONS-RELATED"/>
    <property type="match status" value="1"/>
</dbReference>
<proteinExistence type="inferred from homology"/>
<dbReference type="InterPro" id="IPR033468">
    <property type="entry name" value="Metaxin_GST"/>
</dbReference>
<dbReference type="PANTHER" id="PTHR12289">
    <property type="entry name" value="METAXIN RELATED"/>
    <property type="match status" value="1"/>
</dbReference>
<keyword evidence="5" id="KW-0653">Protein transport</keyword>
<accession>A0A8K0ELG1</accession>
<evidence type="ECO:0000313" key="13">
    <source>
        <dbReference type="Proteomes" id="UP000838412"/>
    </source>
</evidence>
<dbReference type="EMBL" id="OV696687">
    <property type="protein sequence ID" value="CAH1253056.1"/>
    <property type="molecule type" value="Genomic_DNA"/>
</dbReference>
<evidence type="ECO:0000256" key="7">
    <source>
        <dbReference type="ARBA" id="ARBA00023136"/>
    </source>
</evidence>
<dbReference type="GO" id="GO:0001401">
    <property type="term" value="C:SAM complex"/>
    <property type="evidence" value="ECO:0007669"/>
    <property type="project" value="InterPro"/>
</dbReference>
<dbReference type="SUPFAM" id="SSF47616">
    <property type="entry name" value="GST C-terminal domain-like"/>
    <property type="match status" value="1"/>
</dbReference>
<evidence type="ECO:0000256" key="2">
    <source>
        <dbReference type="ARBA" id="ARBA00009170"/>
    </source>
</evidence>
<keyword evidence="13" id="KW-1185">Reference proteome</keyword>
<dbReference type="SFLD" id="SFLDG01180">
    <property type="entry name" value="SUF1"/>
    <property type="match status" value="1"/>
</dbReference>
<sequence length="322" mass="36225">MAAPMELWCWKGDWGLPSIDVDCLTVIAYAKFAGAPLKLKKINNPWKSPSGALPVFKNGEELIFTSPGKILDYFRQEKFNADYELTAKQSSDVVAFKSLLEEKFVPAMLHSFWMDARNYVDFSRPWYARVLPFPLNFFVPGRMQQAAEERLEYTRGGDHLIDGEMEAQIYRDAKECFNLLSGRLGEQDFFFGQSPTTLDAIVFAHIAPVLKAPLPSNQLQSHLKNCNNLVDFCARVTSRYFPSDSEDADHSTFTPTTVDDRQYSTTNTILSVGVAVAAMVAYALLSGLVQIDLSGDDDVPVAPQSDINVENFRFQEEEQEDD</sequence>
<dbReference type="InterPro" id="IPR019564">
    <property type="entry name" value="Sam37/metaxin_N"/>
</dbReference>
<protein>
    <recommendedName>
        <fullName evidence="8">Metaxin</fullName>
    </recommendedName>
</protein>
<dbReference type="Pfam" id="PF17171">
    <property type="entry name" value="GST_C_6"/>
    <property type="match status" value="1"/>
</dbReference>
<keyword evidence="9" id="KW-1133">Transmembrane helix</keyword>
<keyword evidence="7 9" id="KW-0472">Membrane</keyword>
<reference evidence="12" key="1">
    <citation type="submission" date="2022-01" db="EMBL/GenBank/DDBJ databases">
        <authorList>
            <person name="Braso-Vives M."/>
        </authorList>
    </citation>
    <scope>NUCLEOTIDE SEQUENCE</scope>
</reference>
<comment type="similarity">
    <text evidence="2 8">Belongs to the metaxin family.</text>
</comment>
<keyword evidence="3" id="KW-0813">Transport</keyword>
<dbReference type="GO" id="GO:0015031">
    <property type="term" value="P:protein transport"/>
    <property type="evidence" value="ECO:0007669"/>
    <property type="project" value="UniProtKB-KW"/>
</dbReference>
<keyword evidence="4 8" id="KW-1000">Mitochondrion outer membrane</keyword>
<evidence type="ECO:0000256" key="8">
    <source>
        <dbReference type="PIRNR" id="PIRNR038150"/>
    </source>
</evidence>